<dbReference type="FunCoup" id="D8RHE7">
    <property type="interactions" value="2003"/>
</dbReference>
<proteinExistence type="predicted"/>
<dbReference type="HOGENOM" id="CLU_100779_0_0_1"/>
<protein>
    <submittedName>
        <fullName evidence="2">Uncharacterized protein</fullName>
    </submittedName>
</protein>
<dbReference type="Gramene" id="EFJ28512">
    <property type="protein sequence ID" value="EFJ28512"/>
    <property type="gene ID" value="SELMODRAFT_411365"/>
</dbReference>
<keyword evidence="3" id="KW-1185">Reference proteome</keyword>
<feature type="region of interest" description="Disordered" evidence="1">
    <location>
        <begin position="77"/>
        <end position="132"/>
    </location>
</feature>
<accession>D8RHE7</accession>
<dbReference type="KEGG" id="smo:SELMODRAFT_411365"/>
<evidence type="ECO:0000256" key="1">
    <source>
        <dbReference type="SAM" id="MobiDB-lite"/>
    </source>
</evidence>
<evidence type="ECO:0000313" key="2">
    <source>
        <dbReference type="EMBL" id="EFJ28512.1"/>
    </source>
</evidence>
<dbReference type="Proteomes" id="UP000001514">
    <property type="component" value="Unassembled WGS sequence"/>
</dbReference>
<evidence type="ECO:0000313" key="3">
    <source>
        <dbReference type="Proteomes" id="UP000001514"/>
    </source>
</evidence>
<organism evidence="3">
    <name type="scientific">Selaginella moellendorffii</name>
    <name type="common">Spikemoss</name>
    <dbReference type="NCBI Taxonomy" id="88036"/>
    <lineage>
        <taxon>Eukaryota</taxon>
        <taxon>Viridiplantae</taxon>
        <taxon>Streptophyta</taxon>
        <taxon>Embryophyta</taxon>
        <taxon>Tracheophyta</taxon>
        <taxon>Lycopodiopsida</taxon>
        <taxon>Selaginellales</taxon>
        <taxon>Selaginellaceae</taxon>
        <taxon>Selaginella</taxon>
    </lineage>
</organism>
<dbReference type="EMBL" id="GL377579">
    <property type="protein sequence ID" value="EFJ28512.1"/>
    <property type="molecule type" value="Genomic_DNA"/>
</dbReference>
<sequence>MAGTLFSSEFLIWESLLLATEKRWMEFAGDPDPTTVPGVSGQSFVSQECEDQGSMIDCAVIQKEEEKRIFRAKSLKKEGVDMSPQTMERFLRQVSSQDEKSQDTSDWSPVDSSSSTEPSGTGDTFVPGKWRP</sequence>
<gene>
    <name evidence="2" type="ORF">SELMODRAFT_411365</name>
</gene>
<dbReference type="InParanoid" id="D8RHE7"/>
<reference evidence="2 3" key="1">
    <citation type="journal article" date="2011" name="Science">
        <title>The Selaginella genome identifies genetic changes associated with the evolution of vascular plants.</title>
        <authorList>
            <person name="Banks J.A."/>
            <person name="Nishiyama T."/>
            <person name="Hasebe M."/>
            <person name="Bowman J.L."/>
            <person name="Gribskov M."/>
            <person name="dePamphilis C."/>
            <person name="Albert V.A."/>
            <person name="Aono N."/>
            <person name="Aoyama T."/>
            <person name="Ambrose B.A."/>
            <person name="Ashton N.W."/>
            <person name="Axtell M.J."/>
            <person name="Barker E."/>
            <person name="Barker M.S."/>
            <person name="Bennetzen J.L."/>
            <person name="Bonawitz N.D."/>
            <person name="Chapple C."/>
            <person name="Cheng C."/>
            <person name="Correa L.G."/>
            <person name="Dacre M."/>
            <person name="DeBarry J."/>
            <person name="Dreyer I."/>
            <person name="Elias M."/>
            <person name="Engstrom E.M."/>
            <person name="Estelle M."/>
            <person name="Feng L."/>
            <person name="Finet C."/>
            <person name="Floyd S.K."/>
            <person name="Frommer W.B."/>
            <person name="Fujita T."/>
            <person name="Gramzow L."/>
            <person name="Gutensohn M."/>
            <person name="Harholt J."/>
            <person name="Hattori M."/>
            <person name="Heyl A."/>
            <person name="Hirai T."/>
            <person name="Hiwatashi Y."/>
            <person name="Ishikawa M."/>
            <person name="Iwata M."/>
            <person name="Karol K.G."/>
            <person name="Koehler B."/>
            <person name="Kolukisaoglu U."/>
            <person name="Kubo M."/>
            <person name="Kurata T."/>
            <person name="Lalonde S."/>
            <person name="Li K."/>
            <person name="Li Y."/>
            <person name="Litt A."/>
            <person name="Lyons E."/>
            <person name="Manning G."/>
            <person name="Maruyama T."/>
            <person name="Michael T.P."/>
            <person name="Mikami K."/>
            <person name="Miyazaki S."/>
            <person name="Morinaga S."/>
            <person name="Murata T."/>
            <person name="Mueller-Roeber B."/>
            <person name="Nelson D.R."/>
            <person name="Obara M."/>
            <person name="Oguri Y."/>
            <person name="Olmstead R.G."/>
            <person name="Onodera N."/>
            <person name="Petersen B.L."/>
            <person name="Pils B."/>
            <person name="Prigge M."/>
            <person name="Rensing S.A."/>
            <person name="Riano-Pachon D.M."/>
            <person name="Roberts A.W."/>
            <person name="Sato Y."/>
            <person name="Scheller H.V."/>
            <person name="Schulz B."/>
            <person name="Schulz C."/>
            <person name="Shakirov E.V."/>
            <person name="Shibagaki N."/>
            <person name="Shinohara N."/>
            <person name="Shippen D.E."/>
            <person name="Soerensen I."/>
            <person name="Sotooka R."/>
            <person name="Sugimoto N."/>
            <person name="Sugita M."/>
            <person name="Sumikawa N."/>
            <person name="Tanurdzic M."/>
            <person name="Theissen G."/>
            <person name="Ulvskov P."/>
            <person name="Wakazuki S."/>
            <person name="Weng J.K."/>
            <person name="Willats W.W."/>
            <person name="Wipf D."/>
            <person name="Wolf P.G."/>
            <person name="Yang L."/>
            <person name="Zimmer A.D."/>
            <person name="Zhu Q."/>
            <person name="Mitros T."/>
            <person name="Hellsten U."/>
            <person name="Loque D."/>
            <person name="Otillar R."/>
            <person name="Salamov A."/>
            <person name="Schmutz J."/>
            <person name="Shapiro H."/>
            <person name="Lindquist E."/>
            <person name="Lucas S."/>
            <person name="Rokhsar D."/>
            <person name="Grigoriev I.V."/>
        </authorList>
    </citation>
    <scope>NUCLEOTIDE SEQUENCE [LARGE SCALE GENOMIC DNA]</scope>
</reference>
<dbReference type="AlphaFoldDB" id="D8RHE7"/>
<feature type="compositionally biased region" description="Low complexity" evidence="1">
    <location>
        <begin position="104"/>
        <end position="124"/>
    </location>
</feature>
<name>D8RHE7_SELML</name>